<comment type="caution">
    <text evidence="1">The sequence shown here is derived from an EMBL/GenBank/DDBJ whole genome shotgun (WGS) entry which is preliminary data.</text>
</comment>
<proteinExistence type="predicted"/>
<dbReference type="EMBL" id="QXED01000006">
    <property type="protein sequence ID" value="RIV20704.1"/>
    <property type="molecule type" value="Genomic_DNA"/>
</dbReference>
<accession>A0A418M4V3</accession>
<protein>
    <submittedName>
        <fullName evidence="1">Uncharacterized protein</fullName>
    </submittedName>
</protein>
<dbReference type="AlphaFoldDB" id="A0A418M4V3"/>
<name>A0A418M4V3_9BACT</name>
<reference evidence="1 2" key="1">
    <citation type="submission" date="2018-08" db="EMBL/GenBank/DDBJ databases">
        <title>Fibrisoma montanum sp. nov., isolated from Danxia mountain soil.</title>
        <authorList>
            <person name="Huang Y."/>
        </authorList>
    </citation>
    <scope>NUCLEOTIDE SEQUENCE [LARGE SCALE GENOMIC DNA]</scope>
    <source>
        <strain evidence="1 2">HYT19</strain>
    </source>
</reference>
<evidence type="ECO:0000313" key="1">
    <source>
        <dbReference type="EMBL" id="RIV20704.1"/>
    </source>
</evidence>
<gene>
    <name evidence="1" type="ORF">DYU11_21985</name>
</gene>
<dbReference type="Proteomes" id="UP000283523">
    <property type="component" value="Unassembled WGS sequence"/>
</dbReference>
<keyword evidence="2" id="KW-1185">Reference proteome</keyword>
<sequence length="124" mass="13810">MTAAERYEGSWDCQVSITETNIKNPRSFRKISQVDISAIDDNRVLIAFPDSSGLRMEAEIRMGSNLVISRQKVYLYATNRYNGEVNVIGQGSNMNNQLSISYTAVDANNETGYSQSAQMSGTKR</sequence>
<organism evidence="1 2">
    <name type="scientific">Fibrisoma montanum</name>
    <dbReference type="NCBI Taxonomy" id="2305895"/>
    <lineage>
        <taxon>Bacteria</taxon>
        <taxon>Pseudomonadati</taxon>
        <taxon>Bacteroidota</taxon>
        <taxon>Cytophagia</taxon>
        <taxon>Cytophagales</taxon>
        <taxon>Spirosomataceae</taxon>
        <taxon>Fibrisoma</taxon>
    </lineage>
</organism>
<evidence type="ECO:0000313" key="2">
    <source>
        <dbReference type="Proteomes" id="UP000283523"/>
    </source>
</evidence>